<dbReference type="OrthoDB" id="2720129at2"/>
<keyword evidence="3" id="KW-1185">Reference proteome</keyword>
<proteinExistence type="predicted"/>
<keyword evidence="1" id="KW-0472">Membrane</keyword>
<gene>
    <name evidence="2" type="ORF">DES48_107107</name>
</gene>
<organism evidence="2 3">
    <name type="scientific">Paraliobacillus ryukyuensis</name>
    <dbReference type="NCBI Taxonomy" id="200904"/>
    <lineage>
        <taxon>Bacteria</taxon>
        <taxon>Bacillati</taxon>
        <taxon>Bacillota</taxon>
        <taxon>Bacilli</taxon>
        <taxon>Bacillales</taxon>
        <taxon>Bacillaceae</taxon>
        <taxon>Paraliobacillus</taxon>
    </lineage>
</organism>
<dbReference type="STRING" id="200904.GCA_900168775_03000"/>
<evidence type="ECO:0000256" key="1">
    <source>
        <dbReference type="SAM" id="Phobius"/>
    </source>
</evidence>
<comment type="caution">
    <text evidence="2">The sequence shown here is derived from an EMBL/GenBank/DDBJ whole genome shotgun (WGS) entry which is preliminary data.</text>
</comment>
<evidence type="ECO:0000313" key="3">
    <source>
        <dbReference type="Proteomes" id="UP000252254"/>
    </source>
</evidence>
<feature type="transmembrane region" description="Helical" evidence="1">
    <location>
        <begin position="6"/>
        <end position="23"/>
    </location>
</feature>
<accession>A0A366E6Z6</accession>
<keyword evidence="1" id="KW-0812">Transmembrane</keyword>
<evidence type="ECO:0000313" key="2">
    <source>
        <dbReference type="EMBL" id="RBO97188.1"/>
    </source>
</evidence>
<reference evidence="2 3" key="1">
    <citation type="submission" date="2018-06" db="EMBL/GenBank/DDBJ databases">
        <title>Genomic Encyclopedia of Type Strains, Phase IV (KMG-IV): sequencing the most valuable type-strain genomes for metagenomic binning, comparative biology and taxonomic classification.</title>
        <authorList>
            <person name="Goeker M."/>
        </authorList>
    </citation>
    <scope>NUCLEOTIDE SEQUENCE [LARGE SCALE GENOMIC DNA]</scope>
    <source>
        <strain evidence="2 3">DSM 15140</strain>
    </source>
</reference>
<dbReference type="AlphaFoldDB" id="A0A366E6Z6"/>
<sequence length="168" mass="19077">MLFQIILIGLLIGANLFFFTYLITKKNKLVYLSPLVTFLSIPLFLAYGLYVVRGWEGMTFLFISLGILIVSVIGTVLLSFRSRKSIPNNVKKLEKVGVFLLPFLLVSSLLLITYLDKEYWVLEKGVSVASSESYYKTSDLIEGNKQVYIKLSEEYIGKEINIEDVKQG</sequence>
<feature type="transmembrane region" description="Helical" evidence="1">
    <location>
        <begin position="30"/>
        <end position="52"/>
    </location>
</feature>
<protein>
    <submittedName>
        <fullName evidence="2">YesK-like protein</fullName>
    </submittedName>
</protein>
<dbReference type="Proteomes" id="UP000252254">
    <property type="component" value="Unassembled WGS sequence"/>
</dbReference>
<feature type="transmembrane region" description="Helical" evidence="1">
    <location>
        <begin position="96"/>
        <end position="115"/>
    </location>
</feature>
<feature type="transmembrane region" description="Helical" evidence="1">
    <location>
        <begin position="58"/>
        <end position="80"/>
    </location>
</feature>
<dbReference type="RefSeq" id="WP_113869187.1">
    <property type="nucleotide sequence ID" value="NZ_BAABQN010000007.1"/>
</dbReference>
<keyword evidence="1" id="KW-1133">Transmembrane helix</keyword>
<dbReference type="EMBL" id="QNRI01000007">
    <property type="protein sequence ID" value="RBO97188.1"/>
    <property type="molecule type" value="Genomic_DNA"/>
</dbReference>
<name>A0A366E6Z6_9BACI</name>